<dbReference type="SUPFAM" id="SSF53850">
    <property type="entry name" value="Periplasmic binding protein-like II"/>
    <property type="match status" value="1"/>
</dbReference>
<evidence type="ECO:0000313" key="5">
    <source>
        <dbReference type="EMBL" id="TDQ57016.1"/>
    </source>
</evidence>
<dbReference type="AlphaFoldDB" id="A0A4R6VBD3"/>
<dbReference type="OrthoDB" id="368476at2"/>
<dbReference type="RefSeq" id="WP_133545369.1">
    <property type="nucleotide sequence ID" value="NZ_SNYQ01000007.1"/>
</dbReference>
<sequence length="266" mass="29151">MNKILSRFAAMGIAFGLLFSLSGAFAANKTLTIVTSGTSIPYSMLDEKNNWTGVDADIWAAIAKRKGWNIEIKRAAFDAIFGELDAGRADLAANAFAVRPNRVDKYYPSIPYYGDAQAIVIRADNNAIKTFADLKGKKLGVTNGQASQSIISEMKPQYGFEEVIYEDSNNGLYEMTLGRIDAQACAVTTANLYAEKTGNKIKILDEKLKANNVAFFYPKTEQGAQLRDEVDQELKALLQDGTIAKITEKYFGADMTKLIIPDDAAK</sequence>
<keyword evidence="2 3" id="KW-0732">Signal</keyword>
<dbReference type="Gene3D" id="3.40.190.10">
    <property type="entry name" value="Periplasmic binding protein-like II"/>
    <property type="match status" value="2"/>
</dbReference>
<dbReference type="EMBL" id="SNYQ01000007">
    <property type="protein sequence ID" value="TDQ57016.1"/>
    <property type="molecule type" value="Genomic_DNA"/>
</dbReference>
<evidence type="ECO:0000313" key="6">
    <source>
        <dbReference type="Proteomes" id="UP000295657"/>
    </source>
</evidence>
<feature type="domain" description="Solute-binding protein family 3/N-terminal" evidence="4">
    <location>
        <begin position="30"/>
        <end position="254"/>
    </location>
</feature>
<dbReference type="SMART" id="SM00062">
    <property type="entry name" value="PBPb"/>
    <property type="match status" value="1"/>
</dbReference>
<feature type="signal peptide" evidence="3">
    <location>
        <begin position="1"/>
        <end position="26"/>
    </location>
</feature>
<name>A0A4R6VBD3_9PAST</name>
<dbReference type="Pfam" id="PF00497">
    <property type="entry name" value="SBP_bac_3"/>
    <property type="match status" value="1"/>
</dbReference>
<evidence type="ECO:0000256" key="1">
    <source>
        <dbReference type="ARBA" id="ARBA00010333"/>
    </source>
</evidence>
<evidence type="ECO:0000256" key="3">
    <source>
        <dbReference type="SAM" id="SignalP"/>
    </source>
</evidence>
<dbReference type="PANTHER" id="PTHR35936:SF19">
    <property type="entry name" value="AMINO-ACID-BINDING PROTEIN YXEM-RELATED"/>
    <property type="match status" value="1"/>
</dbReference>
<keyword evidence="6" id="KW-1185">Reference proteome</keyword>
<evidence type="ECO:0000256" key="2">
    <source>
        <dbReference type="ARBA" id="ARBA00022729"/>
    </source>
</evidence>
<dbReference type="InterPro" id="IPR001638">
    <property type="entry name" value="Solute-binding_3/MltF_N"/>
</dbReference>
<evidence type="ECO:0000259" key="4">
    <source>
        <dbReference type="SMART" id="SM00062"/>
    </source>
</evidence>
<organism evidence="5 6">
    <name type="scientific">Mesocricetibacter intestinalis</name>
    <dbReference type="NCBI Taxonomy" id="1521930"/>
    <lineage>
        <taxon>Bacteria</taxon>
        <taxon>Pseudomonadati</taxon>
        <taxon>Pseudomonadota</taxon>
        <taxon>Gammaproteobacteria</taxon>
        <taxon>Pasteurellales</taxon>
        <taxon>Pasteurellaceae</taxon>
        <taxon>Mesocricetibacter</taxon>
    </lineage>
</organism>
<dbReference type="Proteomes" id="UP000295657">
    <property type="component" value="Unassembled WGS sequence"/>
</dbReference>
<protein>
    <submittedName>
        <fullName evidence="5">Amino acid ABC transporter substrate-binding protein (PAAT family)</fullName>
    </submittedName>
</protein>
<comment type="caution">
    <text evidence="5">The sequence shown here is derived from an EMBL/GenBank/DDBJ whole genome shotgun (WGS) entry which is preliminary data.</text>
</comment>
<reference evidence="5 6" key="1">
    <citation type="submission" date="2019-03" db="EMBL/GenBank/DDBJ databases">
        <title>Genomic Encyclopedia of Type Strains, Phase IV (KMG-IV): sequencing the most valuable type-strain genomes for metagenomic binning, comparative biology and taxonomic classification.</title>
        <authorList>
            <person name="Goeker M."/>
        </authorList>
    </citation>
    <scope>NUCLEOTIDE SEQUENCE [LARGE SCALE GENOMIC DNA]</scope>
    <source>
        <strain evidence="5 6">DSM 28403</strain>
    </source>
</reference>
<comment type="similarity">
    <text evidence="1">Belongs to the bacterial solute-binding protein 3 family.</text>
</comment>
<dbReference type="PANTHER" id="PTHR35936">
    <property type="entry name" value="MEMBRANE-BOUND LYTIC MUREIN TRANSGLYCOSYLASE F"/>
    <property type="match status" value="1"/>
</dbReference>
<gene>
    <name evidence="5" type="ORF">EDC45_1683</name>
</gene>
<proteinExistence type="inferred from homology"/>
<accession>A0A4R6VBD3</accession>
<feature type="chain" id="PRO_5020797365" evidence="3">
    <location>
        <begin position="27"/>
        <end position="266"/>
    </location>
</feature>